<accession>A0A5S9PY90</accession>
<keyword evidence="1" id="KW-1133">Transmembrane helix</keyword>
<keyword evidence="1" id="KW-0472">Membrane</keyword>
<dbReference type="EMBL" id="CACSII010000016">
    <property type="protein sequence ID" value="CAA0109660.1"/>
    <property type="molecule type" value="Genomic_DNA"/>
</dbReference>
<name>A0A5S9PY90_9GAMM</name>
<evidence type="ECO:0000313" key="3">
    <source>
        <dbReference type="Proteomes" id="UP000434580"/>
    </source>
</evidence>
<dbReference type="Proteomes" id="UP000434580">
    <property type="component" value="Unassembled WGS sequence"/>
</dbReference>
<feature type="transmembrane region" description="Helical" evidence="1">
    <location>
        <begin position="36"/>
        <end position="57"/>
    </location>
</feature>
<reference evidence="2 3" key="1">
    <citation type="submission" date="2019-11" db="EMBL/GenBank/DDBJ databases">
        <authorList>
            <person name="Holert J."/>
        </authorList>
    </citation>
    <scope>NUCLEOTIDE SEQUENCE [LARGE SCALE GENOMIC DNA]</scope>
    <source>
        <strain evidence="2">BC5_2</strain>
    </source>
</reference>
<sequence>MTLGRAIHEGTDDLFGDVGAVNNLVSVKRIDNKVELFYGLLIGGEFVVSVFEALFDLRLHVLLRRRFLRCNGSLRIGIRRILMSLFKSLKCMAFECPK</sequence>
<dbReference type="AlphaFoldDB" id="A0A5S9PY90"/>
<keyword evidence="1" id="KW-0812">Transmembrane</keyword>
<organism evidence="2 3">
    <name type="scientific">BD1-7 clade bacterium</name>
    <dbReference type="NCBI Taxonomy" id="2029982"/>
    <lineage>
        <taxon>Bacteria</taxon>
        <taxon>Pseudomonadati</taxon>
        <taxon>Pseudomonadota</taxon>
        <taxon>Gammaproteobacteria</taxon>
        <taxon>Cellvibrionales</taxon>
        <taxon>Spongiibacteraceae</taxon>
        <taxon>BD1-7 clade</taxon>
    </lineage>
</organism>
<evidence type="ECO:0000313" key="2">
    <source>
        <dbReference type="EMBL" id="CAA0109660.1"/>
    </source>
</evidence>
<proteinExistence type="predicted"/>
<evidence type="ECO:0000256" key="1">
    <source>
        <dbReference type="SAM" id="Phobius"/>
    </source>
</evidence>
<gene>
    <name evidence="2" type="ORF">DPBNPPHM_01306</name>
</gene>
<protein>
    <submittedName>
        <fullName evidence="2">Uncharacterized protein</fullName>
    </submittedName>
</protein>